<gene>
    <name evidence="2" type="ORF">EXIGLDRAFT_845269</name>
</gene>
<dbReference type="AlphaFoldDB" id="A0A165BJW6"/>
<dbReference type="EMBL" id="KV426451">
    <property type="protein sequence ID" value="KZV80784.1"/>
    <property type="molecule type" value="Genomic_DNA"/>
</dbReference>
<dbReference type="SUPFAM" id="SSF81383">
    <property type="entry name" value="F-box domain"/>
    <property type="match status" value="1"/>
</dbReference>
<keyword evidence="3" id="KW-1185">Reference proteome</keyword>
<protein>
    <recommendedName>
        <fullName evidence="1">F-box domain-containing protein</fullName>
    </recommendedName>
</protein>
<dbReference type="InterPro" id="IPR001810">
    <property type="entry name" value="F-box_dom"/>
</dbReference>
<organism evidence="2 3">
    <name type="scientific">Exidia glandulosa HHB12029</name>
    <dbReference type="NCBI Taxonomy" id="1314781"/>
    <lineage>
        <taxon>Eukaryota</taxon>
        <taxon>Fungi</taxon>
        <taxon>Dikarya</taxon>
        <taxon>Basidiomycota</taxon>
        <taxon>Agaricomycotina</taxon>
        <taxon>Agaricomycetes</taxon>
        <taxon>Auriculariales</taxon>
        <taxon>Exidiaceae</taxon>
        <taxon>Exidia</taxon>
    </lineage>
</organism>
<accession>A0A165BJW6</accession>
<dbReference type="InterPro" id="IPR032675">
    <property type="entry name" value="LRR_dom_sf"/>
</dbReference>
<evidence type="ECO:0000313" key="3">
    <source>
        <dbReference type="Proteomes" id="UP000077266"/>
    </source>
</evidence>
<dbReference type="InParanoid" id="A0A165BJW6"/>
<dbReference type="Gene3D" id="3.80.10.10">
    <property type="entry name" value="Ribonuclease Inhibitor"/>
    <property type="match status" value="1"/>
</dbReference>
<evidence type="ECO:0000313" key="2">
    <source>
        <dbReference type="EMBL" id="KZV80784.1"/>
    </source>
</evidence>
<name>A0A165BJW6_EXIGL</name>
<dbReference type="PROSITE" id="PS50181">
    <property type="entry name" value="FBOX"/>
    <property type="match status" value="1"/>
</dbReference>
<dbReference type="Proteomes" id="UP000077266">
    <property type="component" value="Unassembled WGS sequence"/>
</dbReference>
<dbReference type="OrthoDB" id="3258311at2759"/>
<evidence type="ECO:0000259" key="1">
    <source>
        <dbReference type="PROSITE" id="PS50181"/>
    </source>
</evidence>
<dbReference type="Pfam" id="PF00646">
    <property type="entry name" value="F-box"/>
    <property type="match status" value="1"/>
</dbReference>
<reference evidence="2 3" key="1">
    <citation type="journal article" date="2016" name="Mol. Biol. Evol.">
        <title>Comparative Genomics of Early-Diverging Mushroom-Forming Fungi Provides Insights into the Origins of Lignocellulose Decay Capabilities.</title>
        <authorList>
            <person name="Nagy L.G."/>
            <person name="Riley R."/>
            <person name="Tritt A."/>
            <person name="Adam C."/>
            <person name="Daum C."/>
            <person name="Floudas D."/>
            <person name="Sun H."/>
            <person name="Yadav J.S."/>
            <person name="Pangilinan J."/>
            <person name="Larsson K.H."/>
            <person name="Matsuura K."/>
            <person name="Barry K."/>
            <person name="Labutti K."/>
            <person name="Kuo R."/>
            <person name="Ohm R.A."/>
            <person name="Bhattacharya S.S."/>
            <person name="Shirouzu T."/>
            <person name="Yoshinaga Y."/>
            <person name="Martin F.M."/>
            <person name="Grigoriev I.V."/>
            <person name="Hibbett D.S."/>
        </authorList>
    </citation>
    <scope>NUCLEOTIDE SEQUENCE [LARGE SCALE GENOMIC DNA]</scope>
    <source>
        <strain evidence="2 3">HHB12029</strain>
    </source>
</reference>
<feature type="domain" description="F-box" evidence="1">
    <location>
        <begin position="202"/>
        <end position="251"/>
    </location>
</feature>
<dbReference type="InterPro" id="IPR036047">
    <property type="entry name" value="F-box-like_dom_sf"/>
</dbReference>
<proteinExistence type="predicted"/>
<dbReference type="STRING" id="1314781.A0A165BJW6"/>
<sequence>MYSDAESDDDYAPYDSYRLRGRGQLHLRILDDLVYEAKDKVYFSLTDPQRHLEVDDDQPWSSKKHMRALAARPDFSWYNDWRRIRFQRVFRELEGFYTGSLDLSGRSVERYARLASRFVSFAEDAKSLAPHVMYITEERLKWHSEQSKLQRLPVSVPVVPPELSPFCDRWKITSHLSYETMLDCLLEMSSIITEHSTPKFQELHLVDLPPEILTIAFDHLSVEDARSLSSTCKYLRAVGVKQIFSTRFIAMSPPNDSELHELIPSSDAGEVTAQVHALMTKSREYCIREVQFLATRPDICACLRTLTLGNSWRESVYDGTLLGNAIMRPSDPFFGTLLERFTDLLHHVQLETLAIQYLALDETFVSELVRHPPSLPELYQCRASTDLQVALAAGTLRATVQGLSLHFIPPRANDAAEDDDFEQYTSWALLGACPQLRLLHVYNAIPRQSLPLPDPRFWSSFAGLNTVERVHLDGISPDISDFIALFAHAALRGPLCVTHLKLKSAWSIPEDDILVLLRVLHAGGSPLTVLALDGIYPLTTVLFDGLVRLFPNLVALTVIRRDGFRQHQAKFCTWDRPVYEYAACLRPLTRLRHFAANFRHDLRTPLSPFAMRHLETNFAYQNTWDVPDSADYMSDTTQSMVLPFAASCPSLESFHLTASCSMYEYNIRRLPGGGFELKENSHFGGITDNPEWNPIHAGSTFPLPRP</sequence>